<accession>A0A6J5KPR2</accession>
<proteinExistence type="predicted"/>
<name>A0A6J5KPR2_9CAUD</name>
<sequence>MKRFRSFLAEKVEHHVDHFMDYACGHLGIKHPPKIDLIDDKNDAADNKSFGSYCPSDHTIKVNSVGRHPADVLRTLAHELVHHKQNLDGKLNDIEAAGKTGSDHENEANALAGVILRHYGKKNPKIFESRSLKD</sequence>
<gene>
    <name evidence="1" type="ORF">UFOVP49_136</name>
</gene>
<dbReference type="EMBL" id="LR796178">
    <property type="protein sequence ID" value="CAB4124298.1"/>
    <property type="molecule type" value="Genomic_DNA"/>
</dbReference>
<protein>
    <submittedName>
        <fullName evidence="1">Uncharacterized protein</fullName>
    </submittedName>
</protein>
<evidence type="ECO:0000313" key="1">
    <source>
        <dbReference type="EMBL" id="CAB4124298.1"/>
    </source>
</evidence>
<organism evidence="1">
    <name type="scientific">uncultured Caudovirales phage</name>
    <dbReference type="NCBI Taxonomy" id="2100421"/>
    <lineage>
        <taxon>Viruses</taxon>
        <taxon>Duplodnaviria</taxon>
        <taxon>Heunggongvirae</taxon>
        <taxon>Uroviricota</taxon>
        <taxon>Caudoviricetes</taxon>
        <taxon>Peduoviridae</taxon>
        <taxon>Maltschvirus</taxon>
        <taxon>Maltschvirus maltsch</taxon>
    </lineage>
</organism>
<dbReference type="Gene3D" id="1.10.10.2910">
    <property type="match status" value="1"/>
</dbReference>
<reference evidence="1" key="1">
    <citation type="submission" date="2020-04" db="EMBL/GenBank/DDBJ databases">
        <authorList>
            <person name="Chiriac C."/>
            <person name="Salcher M."/>
            <person name="Ghai R."/>
            <person name="Kavagutti S V."/>
        </authorList>
    </citation>
    <scope>NUCLEOTIDE SEQUENCE</scope>
</reference>